<evidence type="ECO:0008006" key="2">
    <source>
        <dbReference type="Google" id="ProtNLM"/>
    </source>
</evidence>
<organism evidence="1">
    <name type="scientific">metagenome</name>
    <dbReference type="NCBI Taxonomy" id="256318"/>
    <lineage>
        <taxon>unclassified sequences</taxon>
        <taxon>metagenomes</taxon>
    </lineage>
</organism>
<protein>
    <recommendedName>
        <fullName evidence="2">Sulfotransferase family protein</fullName>
    </recommendedName>
</protein>
<reference evidence="1" key="1">
    <citation type="submission" date="2015-08" db="EMBL/GenBank/DDBJ databases">
        <authorList>
            <person name="Babu N.S."/>
            <person name="Beckwith C.J."/>
            <person name="Beseler K.G."/>
            <person name="Brison A."/>
            <person name="Carone J.V."/>
            <person name="Caskin T.P."/>
            <person name="Diamond M."/>
            <person name="Durham M.E."/>
            <person name="Foxe J.M."/>
            <person name="Go M."/>
            <person name="Henderson B.A."/>
            <person name="Jones I.B."/>
            <person name="McGettigan J.A."/>
            <person name="Micheletti S.J."/>
            <person name="Nasrallah M.E."/>
            <person name="Ortiz D."/>
            <person name="Piller C.R."/>
            <person name="Privatt S.R."/>
            <person name="Schneider S.L."/>
            <person name="Sharp S."/>
            <person name="Smith T.C."/>
            <person name="Stanton J.D."/>
            <person name="Ullery H.E."/>
            <person name="Wilson R.J."/>
            <person name="Serrano M.G."/>
            <person name="Buck G."/>
            <person name="Lee V."/>
            <person name="Wang Y."/>
            <person name="Carvalho R."/>
            <person name="Voegtly L."/>
            <person name="Shi R."/>
            <person name="Duckworth R."/>
            <person name="Johnson A."/>
            <person name="Loviza R."/>
            <person name="Walstead R."/>
            <person name="Shah Z."/>
            <person name="Kiflezghi M."/>
            <person name="Wade K."/>
            <person name="Ball S.L."/>
            <person name="Bradley K.W."/>
            <person name="Asai D.J."/>
            <person name="Bowman C.A."/>
            <person name="Russell D.A."/>
            <person name="Pope W.H."/>
            <person name="Jacobs-Sera D."/>
            <person name="Hendrix R.W."/>
            <person name="Hatfull G.F."/>
        </authorList>
    </citation>
    <scope>NUCLEOTIDE SEQUENCE</scope>
</reference>
<dbReference type="SUPFAM" id="SSF52540">
    <property type="entry name" value="P-loop containing nucleoside triphosphate hydrolases"/>
    <property type="match status" value="1"/>
</dbReference>
<dbReference type="AlphaFoldDB" id="A0A2P2CF29"/>
<gene>
    <name evidence="1" type="ORF">NOCA1210184</name>
</gene>
<dbReference type="InterPro" id="IPR027417">
    <property type="entry name" value="P-loop_NTPase"/>
</dbReference>
<dbReference type="EMBL" id="CZKB01000014">
    <property type="protein sequence ID" value="CUR60586.1"/>
    <property type="molecule type" value="Genomic_DNA"/>
</dbReference>
<sequence>MARRAFLHVGTAKSGTSFLQDLWWQQHDDLRDRGLLLPGSGRRDHFAAAAVVKGMTDVVATFDDRERDAWRRLVDETRSWSGDVLLTNEHFSDTPPKAVAAALADLAGAADEVHVVLTARDLGRVLPSAWQQRVKMGARQPYRRFLATVRRGEGDQKFWRYQDVPGILALWSAGIPADRAHLVVVPPSGAPREELWLRTSAVLGLDPSGLETEARRPNDSLSLVEAELLRRINECVPRPQRSPALTRHVKGTFVPEALAGSAPREGFALPERHHGWIRERSEETVSALRASTYDVVGDLDDLLPALPREGRTPDEVDDDELLTAARVVLERLGAGPADSLDAAVDLVAADLLARFSAG</sequence>
<name>A0A2P2CF29_9ZZZZ</name>
<evidence type="ECO:0000313" key="1">
    <source>
        <dbReference type="EMBL" id="CUR60586.1"/>
    </source>
</evidence>
<accession>A0A2P2CF29</accession>
<proteinExistence type="predicted"/>
<dbReference type="Gene3D" id="3.40.50.300">
    <property type="entry name" value="P-loop containing nucleotide triphosphate hydrolases"/>
    <property type="match status" value="1"/>
</dbReference>